<gene>
    <name evidence="1" type="ORF">HINF_LOCUS44227</name>
</gene>
<dbReference type="Proteomes" id="UP001642409">
    <property type="component" value="Unassembled WGS sequence"/>
</dbReference>
<keyword evidence="2" id="KW-1185">Reference proteome</keyword>
<dbReference type="SUPFAM" id="SSF50447">
    <property type="entry name" value="Translation proteins"/>
    <property type="match status" value="1"/>
</dbReference>
<sequence>MQVRISKGVLHLNQPITLVNGKQGGQQLGTVFTIYDKGQDIYLKSAKAGEEVTLVLKLNRNNEITDVGAVIVTQLTRKSIELLQTHFQDELILDWVHAIKDIEDFIYIQ</sequence>
<dbReference type="EMBL" id="CAXDID020000187">
    <property type="protein sequence ID" value="CAL6051144.1"/>
    <property type="molecule type" value="Genomic_DNA"/>
</dbReference>
<organism evidence="1 2">
    <name type="scientific">Hexamita inflata</name>
    <dbReference type="NCBI Taxonomy" id="28002"/>
    <lineage>
        <taxon>Eukaryota</taxon>
        <taxon>Metamonada</taxon>
        <taxon>Diplomonadida</taxon>
        <taxon>Hexamitidae</taxon>
        <taxon>Hexamitinae</taxon>
        <taxon>Hexamita</taxon>
    </lineage>
</organism>
<evidence type="ECO:0000313" key="1">
    <source>
        <dbReference type="EMBL" id="CAL6051144.1"/>
    </source>
</evidence>
<dbReference type="InterPro" id="IPR009000">
    <property type="entry name" value="Transl_B-barrel_sf"/>
</dbReference>
<name>A0ABP1K126_9EUKA</name>
<dbReference type="Gene3D" id="2.40.30.10">
    <property type="entry name" value="Translation factors"/>
    <property type="match status" value="1"/>
</dbReference>
<evidence type="ECO:0000313" key="2">
    <source>
        <dbReference type="Proteomes" id="UP001642409"/>
    </source>
</evidence>
<accession>A0ABP1K126</accession>
<comment type="caution">
    <text evidence="1">The sequence shown here is derived from an EMBL/GenBank/DDBJ whole genome shotgun (WGS) entry which is preliminary data.</text>
</comment>
<proteinExistence type="predicted"/>
<reference evidence="1 2" key="1">
    <citation type="submission" date="2024-07" db="EMBL/GenBank/DDBJ databases">
        <authorList>
            <person name="Akdeniz Z."/>
        </authorList>
    </citation>
    <scope>NUCLEOTIDE SEQUENCE [LARGE SCALE GENOMIC DNA]</scope>
</reference>
<protein>
    <submittedName>
        <fullName evidence="1">Beta-barrel domain superfamily</fullName>
    </submittedName>
</protein>